<keyword evidence="3" id="KW-1185">Reference proteome</keyword>
<dbReference type="Gene3D" id="1.10.4080.10">
    <property type="entry name" value="ADP-ribosylation/Crystallin J1"/>
    <property type="match status" value="1"/>
</dbReference>
<feature type="binding site" evidence="1">
    <location>
        <position position="286"/>
    </location>
    <ligand>
        <name>Mg(2+)</name>
        <dbReference type="ChEBI" id="CHEBI:18420"/>
        <label>1</label>
    </ligand>
</feature>
<accession>A0A399ET95</accession>
<gene>
    <name evidence="2" type="ORF">Mterra_01247</name>
</gene>
<evidence type="ECO:0000313" key="2">
    <source>
        <dbReference type="EMBL" id="RIH87188.1"/>
    </source>
</evidence>
<sequence>MALPGDYAQRVYAGVLGKMIGVFMGRPVEGWTYAQIRERFGEVRGYVNESVGRPLIIPDDDLSGTFAFLRALEDNGYPRDLRSEQVGEAWLNYVVEGRSTLWWGGMGNSTEQTAYYRLKRGVPAPRSGSMGLNTRLIAEQIGAQIFIDGWAMVAPGDPDLAFRLASEAARVSHDGEAVHAAQALAVMESLAFVEPRLERLLDAAVGYIPRESVIRRLITDLRELRGHEGDWRRAREWLEAHYGYDRYGGNVHVVPNHGVIHLSLLYGQDDFLQTLTIANTAGWDTDCNAGNVGCLMGIKNGLAAIDAHPHLREPLADRLFVSSAEGARSVTDAATLADEVVRAGHRLAGLGWEPPKGGAQYHFTYPGSLQGFFGEDGGCALANPRGGALEVRFGLDGAAPRAVFARGFLPPEVPEPPDAPYARNLGGGWNYTLLASPRFYPGQVVRARLRAEALPGTTAALACRYYDADDRLVTVGGPPVPLRAGEPHELAWVLPDHGGPVADVGLQVAGPAQQGRLWLEALGVGGEPSARFARPPGPGAGNMWRRAWVNAVHRLDKRFPEPFRLLHMEGLGLISTGSRGWRDYRVVARLTPYLAEQAGVAVRCQGLNRFYAAVLRKPGRLQIVKHRGQARVLAEAEAGWLEGEELELRVEVEGSRVRARLGEVVLEAHDPEAPLEAGGVALLVEEGWLSCEEVVVGPLEGRPSA</sequence>
<evidence type="ECO:0000313" key="3">
    <source>
        <dbReference type="Proteomes" id="UP000265715"/>
    </source>
</evidence>
<protein>
    <submittedName>
        <fullName evidence="2">ADP-ribosylglycohydrolase</fullName>
    </submittedName>
</protein>
<proteinExistence type="predicted"/>
<keyword evidence="1" id="KW-0479">Metal-binding</keyword>
<dbReference type="Gene3D" id="2.60.120.560">
    <property type="entry name" value="Exo-inulinase, domain 1"/>
    <property type="match status" value="1"/>
</dbReference>
<dbReference type="SUPFAM" id="SSF101478">
    <property type="entry name" value="ADP-ribosylglycohydrolase"/>
    <property type="match status" value="1"/>
</dbReference>
<keyword evidence="2" id="KW-0378">Hydrolase</keyword>
<comment type="cofactor">
    <cofactor evidence="1">
        <name>Mg(2+)</name>
        <dbReference type="ChEBI" id="CHEBI:18420"/>
    </cofactor>
    <text evidence="1">Binds 2 magnesium ions per subunit.</text>
</comment>
<organism evidence="2 3">
    <name type="scientific">Calidithermus terrae</name>
    <dbReference type="NCBI Taxonomy" id="1408545"/>
    <lineage>
        <taxon>Bacteria</taxon>
        <taxon>Thermotogati</taxon>
        <taxon>Deinococcota</taxon>
        <taxon>Deinococci</taxon>
        <taxon>Thermales</taxon>
        <taxon>Thermaceae</taxon>
        <taxon>Calidithermus</taxon>
    </lineage>
</organism>
<dbReference type="OrthoDB" id="9761704at2"/>
<dbReference type="AlphaFoldDB" id="A0A399ET95"/>
<feature type="binding site" evidence="1">
    <location>
        <position position="60"/>
    </location>
    <ligand>
        <name>Mg(2+)</name>
        <dbReference type="ChEBI" id="CHEBI:18420"/>
        <label>1</label>
    </ligand>
</feature>
<comment type="caution">
    <text evidence="2">The sequence shown here is derived from an EMBL/GenBank/DDBJ whole genome shotgun (WGS) entry which is preliminary data.</text>
</comment>
<dbReference type="InterPro" id="IPR036705">
    <property type="entry name" value="Ribosyl_crysJ1_sf"/>
</dbReference>
<dbReference type="GO" id="GO:0046872">
    <property type="term" value="F:metal ion binding"/>
    <property type="evidence" value="ECO:0007669"/>
    <property type="project" value="UniProtKB-KW"/>
</dbReference>
<dbReference type="Proteomes" id="UP000265715">
    <property type="component" value="Unassembled WGS sequence"/>
</dbReference>
<dbReference type="EMBL" id="QXDL01000038">
    <property type="protein sequence ID" value="RIH87188.1"/>
    <property type="molecule type" value="Genomic_DNA"/>
</dbReference>
<dbReference type="RefSeq" id="WP_119314410.1">
    <property type="nucleotide sequence ID" value="NZ_QXDL01000038.1"/>
</dbReference>
<reference evidence="2 3" key="1">
    <citation type="submission" date="2018-08" db="EMBL/GenBank/DDBJ databases">
        <title>Meiothermus terrae DSM 26712 genome sequencing project.</title>
        <authorList>
            <person name="Da Costa M.S."/>
            <person name="Albuquerque L."/>
            <person name="Raposo P."/>
            <person name="Froufe H.J.C."/>
            <person name="Barroso C.S."/>
            <person name="Egas C."/>
        </authorList>
    </citation>
    <scope>NUCLEOTIDE SEQUENCE [LARGE SCALE GENOMIC DNA]</scope>
    <source>
        <strain evidence="2 3">DSM 26712</strain>
    </source>
</reference>
<dbReference type="Pfam" id="PF03747">
    <property type="entry name" value="ADP_ribosyl_GH"/>
    <property type="match status" value="1"/>
</dbReference>
<evidence type="ECO:0000256" key="1">
    <source>
        <dbReference type="PIRSR" id="PIRSR605502-1"/>
    </source>
</evidence>
<feature type="binding site" evidence="1">
    <location>
        <position position="61"/>
    </location>
    <ligand>
        <name>Mg(2+)</name>
        <dbReference type="ChEBI" id="CHEBI:18420"/>
        <label>1</label>
    </ligand>
</feature>
<dbReference type="GO" id="GO:0016787">
    <property type="term" value="F:hydrolase activity"/>
    <property type="evidence" value="ECO:0007669"/>
    <property type="project" value="UniProtKB-KW"/>
</dbReference>
<feature type="binding site" evidence="1">
    <location>
        <position position="284"/>
    </location>
    <ligand>
        <name>Mg(2+)</name>
        <dbReference type="ChEBI" id="CHEBI:18420"/>
        <label>1</label>
    </ligand>
</feature>
<dbReference type="InterPro" id="IPR005502">
    <property type="entry name" value="Ribosyl_crysJ1"/>
</dbReference>
<keyword evidence="1" id="KW-0460">Magnesium</keyword>
<name>A0A399ET95_9DEIN</name>